<proteinExistence type="inferred from homology"/>
<dbReference type="SUPFAM" id="SSF56349">
    <property type="entry name" value="DNA breaking-rejoining enzymes"/>
    <property type="match status" value="1"/>
</dbReference>
<evidence type="ECO:0000259" key="7">
    <source>
        <dbReference type="PROSITE" id="PS51900"/>
    </source>
</evidence>
<dbReference type="KEGG" id="agv:OJF2_34400"/>
<dbReference type="InterPro" id="IPR044068">
    <property type="entry name" value="CB"/>
</dbReference>
<evidence type="ECO:0000256" key="5">
    <source>
        <dbReference type="PROSITE-ProRule" id="PRU01248"/>
    </source>
</evidence>
<evidence type="ECO:0000256" key="3">
    <source>
        <dbReference type="ARBA" id="ARBA00023125"/>
    </source>
</evidence>
<dbReference type="InterPro" id="IPR011946">
    <property type="entry name" value="Integrase_integron-type"/>
</dbReference>
<dbReference type="Pfam" id="PF13495">
    <property type="entry name" value="Phage_int_SAM_4"/>
    <property type="match status" value="1"/>
</dbReference>
<dbReference type="InterPro" id="IPR013762">
    <property type="entry name" value="Integrase-like_cat_sf"/>
</dbReference>
<feature type="domain" description="Tyr recombinase" evidence="6">
    <location>
        <begin position="88"/>
        <end position="308"/>
    </location>
</feature>
<dbReference type="PANTHER" id="PTHR30349:SF64">
    <property type="entry name" value="PROPHAGE INTEGRASE INTD-RELATED"/>
    <property type="match status" value="1"/>
</dbReference>
<evidence type="ECO:0000259" key="6">
    <source>
        <dbReference type="PROSITE" id="PS51898"/>
    </source>
</evidence>
<name>A0A5B9W468_9BACT</name>
<keyword evidence="9" id="KW-1185">Reference proteome</keyword>
<evidence type="ECO:0000256" key="4">
    <source>
        <dbReference type="ARBA" id="ARBA00023172"/>
    </source>
</evidence>
<dbReference type="GO" id="GO:0015074">
    <property type="term" value="P:DNA integration"/>
    <property type="evidence" value="ECO:0007669"/>
    <property type="project" value="UniProtKB-KW"/>
</dbReference>
<keyword evidence="2" id="KW-0229">DNA integration</keyword>
<feature type="domain" description="Core-binding (CB)" evidence="7">
    <location>
        <begin position="1"/>
        <end position="71"/>
    </location>
</feature>
<dbReference type="Gene3D" id="1.10.150.130">
    <property type="match status" value="1"/>
</dbReference>
<reference evidence="8 9" key="1">
    <citation type="submission" date="2019-08" db="EMBL/GenBank/DDBJ databases">
        <title>Deep-cultivation of Planctomycetes and their phenomic and genomic characterization uncovers novel biology.</title>
        <authorList>
            <person name="Wiegand S."/>
            <person name="Jogler M."/>
            <person name="Boedeker C."/>
            <person name="Pinto D."/>
            <person name="Vollmers J."/>
            <person name="Rivas-Marin E."/>
            <person name="Kohn T."/>
            <person name="Peeters S.H."/>
            <person name="Heuer A."/>
            <person name="Rast P."/>
            <person name="Oberbeckmann S."/>
            <person name="Bunk B."/>
            <person name="Jeske O."/>
            <person name="Meyerdierks A."/>
            <person name="Storesund J.E."/>
            <person name="Kallscheuer N."/>
            <person name="Luecker S."/>
            <person name="Lage O.M."/>
            <person name="Pohl T."/>
            <person name="Merkel B.J."/>
            <person name="Hornburger P."/>
            <person name="Mueller R.-W."/>
            <person name="Bruemmer F."/>
            <person name="Labrenz M."/>
            <person name="Spormann A.M."/>
            <person name="Op den Camp H."/>
            <person name="Overmann J."/>
            <person name="Amann R."/>
            <person name="Jetten M.S.M."/>
            <person name="Mascher T."/>
            <person name="Medema M.H."/>
            <person name="Devos D.P."/>
            <person name="Kaster A.-K."/>
            <person name="Ovreas L."/>
            <person name="Rohde M."/>
            <person name="Galperin M.Y."/>
            <person name="Jogler C."/>
        </authorList>
    </citation>
    <scope>NUCLEOTIDE SEQUENCE [LARGE SCALE GENOMIC DNA]</scope>
    <source>
        <strain evidence="8 9">OJF2</strain>
    </source>
</reference>
<dbReference type="NCBIfam" id="TIGR02249">
    <property type="entry name" value="integrase_gron"/>
    <property type="match status" value="1"/>
</dbReference>
<dbReference type="InterPro" id="IPR002104">
    <property type="entry name" value="Integrase_catalytic"/>
</dbReference>
<comment type="similarity">
    <text evidence="1">Belongs to the 'phage' integrase family.</text>
</comment>
<dbReference type="Pfam" id="PF00589">
    <property type="entry name" value="Phage_integrase"/>
    <property type="match status" value="1"/>
</dbReference>
<dbReference type="InterPro" id="IPR011010">
    <property type="entry name" value="DNA_brk_join_enz"/>
</dbReference>
<protein>
    <submittedName>
        <fullName evidence="8">Tyrosine recombinase XerD</fullName>
    </submittedName>
</protein>
<dbReference type="Gene3D" id="1.10.443.10">
    <property type="entry name" value="Intergrase catalytic core"/>
    <property type="match status" value="1"/>
</dbReference>
<sequence length="313" mass="35717">MRTRHYAIRTEEAYVGWIRRFILFHGKRHPREMGAGEVAAFLTHLAVREHVAASTQNQALAAILFLYRNVLEIDLPRIDSVRAVRPKRLPVVLSVDEVRAVLCRMDDPWKLMAELMYGSGLRVLECCRLRVKDLDFDRRQVLVREGKGDKDRSVPLPRSLEDRLRDQVAAVARVHARDVERGRGRVFLPHALAAKYPAADRELGWQYLFPSSRLSRDPRDDRADPDSRPLRRHHVHENMVQKRVHQAVLAAGLAKPASPHSFRHSFATHLLEAGHDIRTVQELLGHADVSTTMVYTHVLQAGARGVISPLDRL</sequence>
<evidence type="ECO:0000256" key="1">
    <source>
        <dbReference type="ARBA" id="ARBA00008857"/>
    </source>
</evidence>
<keyword evidence="3 5" id="KW-0238">DNA-binding</keyword>
<keyword evidence="4" id="KW-0233">DNA recombination</keyword>
<dbReference type="EMBL" id="CP042997">
    <property type="protein sequence ID" value="QEH34895.1"/>
    <property type="molecule type" value="Genomic_DNA"/>
</dbReference>
<dbReference type="GO" id="GO:0006310">
    <property type="term" value="P:DNA recombination"/>
    <property type="evidence" value="ECO:0007669"/>
    <property type="project" value="UniProtKB-KW"/>
</dbReference>
<accession>A0A5B9W468</accession>
<dbReference type="AlphaFoldDB" id="A0A5B9W468"/>
<evidence type="ECO:0000313" key="9">
    <source>
        <dbReference type="Proteomes" id="UP000324233"/>
    </source>
</evidence>
<evidence type="ECO:0000256" key="2">
    <source>
        <dbReference type="ARBA" id="ARBA00022908"/>
    </source>
</evidence>
<dbReference type="PANTHER" id="PTHR30349">
    <property type="entry name" value="PHAGE INTEGRASE-RELATED"/>
    <property type="match status" value="1"/>
</dbReference>
<dbReference type="InterPro" id="IPR004107">
    <property type="entry name" value="Integrase_SAM-like_N"/>
</dbReference>
<dbReference type="Proteomes" id="UP000324233">
    <property type="component" value="Chromosome"/>
</dbReference>
<evidence type="ECO:0000313" key="8">
    <source>
        <dbReference type="EMBL" id="QEH34895.1"/>
    </source>
</evidence>
<dbReference type="GO" id="GO:0003677">
    <property type="term" value="F:DNA binding"/>
    <property type="evidence" value="ECO:0007669"/>
    <property type="project" value="UniProtKB-UniRule"/>
</dbReference>
<organism evidence="8 9">
    <name type="scientific">Aquisphaera giovannonii</name>
    <dbReference type="NCBI Taxonomy" id="406548"/>
    <lineage>
        <taxon>Bacteria</taxon>
        <taxon>Pseudomonadati</taxon>
        <taxon>Planctomycetota</taxon>
        <taxon>Planctomycetia</taxon>
        <taxon>Isosphaerales</taxon>
        <taxon>Isosphaeraceae</taxon>
        <taxon>Aquisphaera</taxon>
    </lineage>
</organism>
<gene>
    <name evidence="8" type="primary">xerD_2</name>
    <name evidence="8" type="ORF">OJF2_34400</name>
</gene>
<dbReference type="InterPro" id="IPR010998">
    <property type="entry name" value="Integrase_recombinase_N"/>
</dbReference>
<dbReference type="PROSITE" id="PS51900">
    <property type="entry name" value="CB"/>
    <property type="match status" value="1"/>
</dbReference>
<dbReference type="InterPro" id="IPR050090">
    <property type="entry name" value="Tyrosine_recombinase_XerCD"/>
</dbReference>
<dbReference type="PROSITE" id="PS51898">
    <property type="entry name" value="TYR_RECOMBINASE"/>
    <property type="match status" value="1"/>
</dbReference>